<dbReference type="InterPro" id="IPR036188">
    <property type="entry name" value="FAD/NAD-bd_sf"/>
</dbReference>
<accession>A0ABQ2ZLV2</accession>
<dbReference type="Gene3D" id="3.50.50.60">
    <property type="entry name" value="FAD/NAD(P)-binding domain"/>
    <property type="match status" value="1"/>
</dbReference>
<name>A0ABQ2ZLV2_9GAMM</name>
<gene>
    <name evidence="4" type="ORF">GCM10008098_05500</name>
</gene>
<proteinExistence type="predicted"/>
<dbReference type="InterPro" id="IPR002938">
    <property type="entry name" value="FAD-bd"/>
</dbReference>
<keyword evidence="2" id="KW-0503">Monooxygenase</keyword>
<dbReference type="Pfam" id="PF01494">
    <property type="entry name" value="FAD_binding_3"/>
    <property type="match status" value="1"/>
</dbReference>
<dbReference type="EMBL" id="BMXT01000001">
    <property type="protein sequence ID" value="GGY16934.1"/>
    <property type="molecule type" value="Genomic_DNA"/>
</dbReference>
<evidence type="ECO:0000259" key="3">
    <source>
        <dbReference type="Pfam" id="PF01494"/>
    </source>
</evidence>
<dbReference type="RefSeq" id="WP_189439642.1">
    <property type="nucleotide sequence ID" value="NZ_BMXT01000001.1"/>
</dbReference>
<dbReference type="SUPFAM" id="SSF51905">
    <property type="entry name" value="FAD/NAD(P)-binding domain"/>
    <property type="match status" value="1"/>
</dbReference>
<feature type="domain" description="FAD-binding" evidence="3">
    <location>
        <begin position="6"/>
        <end position="321"/>
    </location>
</feature>
<sequence>MHGRWHIAIVGYGAAGQAASLFLAEQGHRLSVFEQAAAPGPVGAGFLLQPTGLGVLARLGLHEQVLAQGQRIERLYGCNVHGRCVMDMRYADHAADCFGLGLTRGSLFTLLRDAYADAAQIRTGVSIETIEADGRCLRDSNGQRYGPFDLIVVADGAHSRLRASMPQLVQRQPTYPWGAMWCLLPADEWPHQDVLQQRYGGTREMIGLLPVGRRVDRDGRWLTFYFSLPGDQADAFDDAALTRLRERVRVLWPEALSLLASIDAPQQLQRARYRDVVLRTPVHERTLFIGDAAHAMSPQLGQGVNMALLDAQALADALAATNDIELALQLYPRARRHHVAVYQRLSRWLTPIFQSERDGLARLRDLGFGPLGRMPWAKGQMLKILAGMKTGWWR</sequence>
<protein>
    <submittedName>
        <fullName evidence="4">Oxidoreductase</fullName>
    </submittedName>
</protein>
<dbReference type="PRINTS" id="PR00420">
    <property type="entry name" value="RNGMNOXGNASE"/>
</dbReference>
<keyword evidence="5" id="KW-1185">Reference proteome</keyword>
<evidence type="ECO:0000256" key="2">
    <source>
        <dbReference type="ARBA" id="ARBA00023033"/>
    </source>
</evidence>
<reference evidence="5" key="1">
    <citation type="journal article" date="2019" name="Int. J. Syst. Evol. Microbiol.">
        <title>The Global Catalogue of Microorganisms (GCM) 10K type strain sequencing project: providing services to taxonomists for standard genome sequencing and annotation.</title>
        <authorList>
            <consortium name="The Broad Institute Genomics Platform"/>
            <consortium name="The Broad Institute Genome Sequencing Center for Infectious Disease"/>
            <person name="Wu L."/>
            <person name="Ma J."/>
        </authorList>
    </citation>
    <scope>NUCLEOTIDE SEQUENCE [LARGE SCALE GENOMIC DNA]</scope>
    <source>
        <strain evidence="5">KCTC 22232</strain>
    </source>
</reference>
<evidence type="ECO:0000313" key="4">
    <source>
        <dbReference type="EMBL" id="GGY16934.1"/>
    </source>
</evidence>
<dbReference type="PANTHER" id="PTHR13789:SF309">
    <property type="entry name" value="PUTATIVE (AFU_ORTHOLOGUE AFUA_6G14510)-RELATED"/>
    <property type="match status" value="1"/>
</dbReference>
<dbReference type="PANTHER" id="PTHR13789">
    <property type="entry name" value="MONOOXYGENASE"/>
    <property type="match status" value="1"/>
</dbReference>
<organism evidence="4 5">
    <name type="scientific">Rhodanobacter panaciterrae</name>
    <dbReference type="NCBI Taxonomy" id="490572"/>
    <lineage>
        <taxon>Bacteria</taxon>
        <taxon>Pseudomonadati</taxon>
        <taxon>Pseudomonadota</taxon>
        <taxon>Gammaproteobacteria</taxon>
        <taxon>Lysobacterales</taxon>
        <taxon>Rhodanobacteraceae</taxon>
        <taxon>Rhodanobacter</taxon>
    </lineage>
</organism>
<evidence type="ECO:0000256" key="1">
    <source>
        <dbReference type="ARBA" id="ARBA00023002"/>
    </source>
</evidence>
<evidence type="ECO:0000313" key="5">
    <source>
        <dbReference type="Proteomes" id="UP000621898"/>
    </source>
</evidence>
<dbReference type="Proteomes" id="UP000621898">
    <property type="component" value="Unassembled WGS sequence"/>
</dbReference>
<keyword evidence="1" id="KW-0560">Oxidoreductase</keyword>
<dbReference type="InterPro" id="IPR050493">
    <property type="entry name" value="FAD-dep_Monooxygenase_BioMet"/>
</dbReference>
<comment type="caution">
    <text evidence="4">The sequence shown here is derived from an EMBL/GenBank/DDBJ whole genome shotgun (WGS) entry which is preliminary data.</text>
</comment>